<dbReference type="PANTHER" id="PTHR11920">
    <property type="entry name" value="GUANYLYL CYCLASE"/>
    <property type="match status" value="1"/>
</dbReference>
<dbReference type="InterPro" id="IPR050401">
    <property type="entry name" value="Cyclic_nucleotide_synthase"/>
</dbReference>
<name>A0A8S3PYT4_MYTED</name>
<keyword evidence="13" id="KW-1185">Reference proteome</keyword>
<dbReference type="InterPro" id="IPR013587">
    <property type="entry name" value="Nitrate/nitrite_sensing"/>
</dbReference>
<keyword evidence="3 10" id="KW-0812">Transmembrane</keyword>
<dbReference type="Pfam" id="PF00211">
    <property type="entry name" value="Guanylate_cyc"/>
    <property type="match status" value="1"/>
</dbReference>
<keyword evidence="7 10" id="KW-0472">Membrane</keyword>
<evidence type="ECO:0000256" key="10">
    <source>
        <dbReference type="SAM" id="Phobius"/>
    </source>
</evidence>
<dbReference type="Proteomes" id="UP000683360">
    <property type="component" value="Unassembled WGS sequence"/>
</dbReference>
<dbReference type="EMBL" id="CAJPWZ010000197">
    <property type="protein sequence ID" value="CAG2188130.1"/>
    <property type="molecule type" value="Genomic_DNA"/>
</dbReference>
<evidence type="ECO:0000256" key="3">
    <source>
        <dbReference type="ARBA" id="ARBA00022692"/>
    </source>
</evidence>
<dbReference type="Gene3D" id="3.30.70.1230">
    <property type="entry name" value="Nucleotide cyclase"/>
    <property type="match status" value="1"/>
</dbReference>
<dbReference type="OrthoDB" id="60033at2759"/>
<dbReference type="GO" id="GO:0035556">
    <property type="term" value="P:intracellular signal transduction"/>
    <property type="evidence" value="ECO:0007669"/>
    <property type="project" value="InterPro"/>
</dbReference>
<keyword evidence="9" id="KW-0141">cGMP biosynthesis</keyword>
<evidence type="ECO:0000256" key="5">
    <source>
        <dbReference type="ARBA" id="ARBA00022741"/>
    </source>
</evidence>
<organism evidence="12 13">
    <name type="scientific">Mytilus edulis</name>
    <name type="common">Blue mussel</name>
    <dbReference type="NCBI Taxonomy" id="6550"/>
    <lineage>
        <taxon>Eukaryota</taxon>
        <taxon>Metazoa</taxon>
        <taxon>Spiralia</taxon>
        <taxon>Lophotrochozoa</taxon>
        <taxon>Mollusca</taxon>
        <taxon>Bivalvia</taxon>
        <taxon>Autobranchia</taxon>
        <taxon>Pteriomorphia</taxon>
        <taxon>Mytilida</taxon>
        <taxon>Mytiloidea</taxon>
        <taxon>Mytilidae</taxon>
        <taxon>Mytilinae</taxon>
        <taxon>Mytilus</taxon>
    </lineage>
</organism>
<evidence type="ECO:0000256" key="8">
    <source>
        <dbReference type="ARBA" id="ARBA00023239"/>
    </source>
</evidence>
<dbReference type="InterPro" id="IPR011645">
    <property type="entry name" value="HNOB_dom_associated"/>
</dbReference>
<keyword evidence="4" id="KW-0732">Signal</keyword>
<dbReference type="Pfam" id="PF07701">
    <property type="entry name" value="HNOBA"/>
    <property type="match status" value="1"/>
</dbReference>
<dbReference type="PROSITE" id="PS50125">
    <property type="entry name" value="GUANYLATE_CYCLASE_2"/>
    <property type="match status" value="1"/>
</dbReference>
<proteinExistence type="predicted"/>
<dbReference type="InterPro" id="IPR029787">
    <property type="entry name" value="Nucleotide_cyclase"/>
</dbReference>
<sequence length="510" mass="58452">MSEEKVLRGETSQLWRISGICRDEPLSKTGKKLQLFKMLCLTVIPIIGLWGYTVYTLADILNSRAENDKQRSSVYYSIDVGQLVHRLQVERDMSVLYLSELGPETRTFLLAEYINTDRTIDRLSYWPGDLDKANGAMFLSKANFRDYLAAHRQILSRDQFSIQDEIDFYSRIIDTTIYWLYNTITESKFSLVWKILVAYQKLASAKENVGVERALGTMFYSRGGFESHSYFETYNKRLHSFRAHMKTAGMYSEFVRQIYNVGLREQNNGTNITSIIESFRTEIQNVENTSTIDIAKSRYWFDNMTIYMDTLLDIQTQMAQKVIKILDVAIEDLTIDLAVYAILLVVVILMCPLVILATESLTSSIQIYALTLVDKTNELASEKARKDGLLYQMVPRQIANRLKKQKKVEAEYFKSVTVCFADVYGFGHITGLPHRSSDRHATEIANFSLKMLNTVTEMKFCNGHRTIKLRIGIHTGPCMAGIIGFKVPKYCLFGETINLATRIKANSTRN</sequence>
<reference evidence="12" key="1">
    <citation type="submission" date="2021-03" db="EMBL/GenBank/DDBJ databases">
        <authorList>
            <person name="Bekaert M."/>
        </authorList>
    </citation>
    <scope>NUCLEOTIDE SEQUENCE</scope>
</reference>
<comment type="subcellular location">
    <subcellularLocation>
        <location evidence="1">Membrane</location>
        <topology evidence="1">Single-pass type I membrane protein</topology>
    </subcellularLocation>
</comment>
<dbReference type="Pfam" id="PF08376">
    <property type="entry name" value="NIT"/>
    <property type="match status" value="1"/>
</dbReference>
<dbReference type="GO" id="GO:0004383">
    <property type="term" value="F:guanylate cyclase activity"/>
    <property type="evidence" value="ECO:0007669"/>
    <property type="project" value="UniProtKB-EC"/>
</dbReference>
<dbReference type="GO" id="GO:0004016">
    <property type="term" value="F:adenylate cyclase activity"/>
    <property type="evidence" value="ECO:0007669"/>
    <property type="project" value="TreeGrafter"/>
</dbReference>
<evidence type="ECO:0000256" key="9">
    <source>
        <dbReference type="ARBA" id="ARBA00023293"/>
    </source>
</evidence>
<keyword evidence="8" id="KW-0456">Lyase</keyword>
<dbReference type="AlphaFoldDB" id="A0A8S3PYT4"/>
<evidence type="ECO:0000313" key="13">
    <source>
        <dbReference type="Proteomes" id="UP000683360"/>
    </source>
</evidence>
<evidence type="ECO:0000256" key="1">
    <source>
        <dbReference type="ARBA" id="ARBA00004479"/>
    </source>
</evidence>
<evidence type="ECO:0000256" key="7">
    <source>
        <dbReference type="ARBA" id="ARBA00023136"/>
    </source>
</evidence>
<dbReference type="SMART" id="SM00044">
    <property type="entry name" value="CYCc"/>
    <property type="match status" value="1"/>
</dbReference>
<dbReference type="Gene3D" id="6.10.250.780">
    <property type="match status" value="1"/>
</dbReference>
<dbReference type="PANTHER" id="PTHR11920:SF501">
    <property type="entry name" value="GUANYLATE CYCLASE 32E"/>
    <property type="match status" value="1"/>
</dbReference>
<dbReference type="InterPro" id="IPR001054">
    <property type="entry name" value="A/G_cyclase"/>
</dbReference>
<keyword evidence="6 10" id="KW-1133">Transmembrane helix</keyword>
<feature type="transmembrane region" description="Helical" evidence="10">
    <location>
        <begin position="35"/>
        <end position="55"/>
    </location>
</feature>
<dbReference type="SUPFAM" id="SSF55073">
    <property type="entry name" value="Nucleotide cyclase"/>
    <property type="match status" value="1"/>
</dbReference>
<dbReference type="CDD" id="cd07302">
    <property type="entry name" value="CHD"/>
    <property type="match status" value="1"/>
</dbReference>
<dbReference type="GO" id="GO:0001653">
    <property type="term" value="F:peptide receptor activity"/>
    <property type="evidence" value="ECO:0007669"/>
    <property type="project" value="TreeGrafter"/>
</dbReference>
<dbReference type="GO" id="GO:0005886">
    <property type="term" value="C:plasma membrane"/>
    <property type="evidence" value="ECO:0007669"/>
    <property type="project" value="TreeGrafter"/>
</dbReference>
<evidence type="ECO:0000256" key="4">
    <source>
        <dbReference type="ARBA" id="ARBA00022729"/>
    </source>
</evidence>
<feature type="domain" description="Guanylate cyclase" evidence="11">
    <location>
        <begin position="429"/>
        <end position="504"/>
    </location>
</feature>
<evidence type="ECO:0000313" key="12">
    <source>
        <dbReference type="EMBL" id="CAG2188130.1"/>
    </source>
</evidence>
<feature type="transmembrane region" description="Helical" evidence="10">
    <location>
        <begin position="337"/>
        <end position="357"/>
    </location>
</feature>
<dbReference type="EC" id="4.6.1.2" evidence="2"/>
<gene>
    <name evidence="12" type="ORF">MEDL_3602</name>
</gene>
<evidence type="ECO:0000256" key="6">
    <source>
        <dbReference type="ARBA" id="ARBA00022989"/>
    </source>
</evidence>
<dbReference type="GO" id="GO:0000166">
    <property type="term" value="F:nucleotide binding"/>
    <property type="evidence" value="ECO:0007669"/>
    <property type="project" value="UniProtKB-KW"/>
</dbReference>
<evidence type="ECO:0000256" key="2">
    <source>
        <dbReference type="ARBA" id="ARBA00012202"/>
    </source>
</evidence>
<comment type="caution">
    <text evidence="12">The sequence shown here is derived from an EMBL/GenBank/DDBJ whole genome shotgun (WGS) entry which is preliminary data.</text>
</comment>
<accession>A0A8S3PYT4</accession>
<keyword evidence="5" id="KW-0547">Nucleotide-binding</keyword>
<dbReference type="GO" id="GO:0007168">
    <property type="term" value="P:receptor guanylyl cyclase signaling pathway"/>
    <property type="evidence" value="ECO:0007669"/>
    <property type="project" value="TreeGrafter"/>
</dbReference>
<protein>
    <recommendedName>
        <fullName evidence="2">guanylate cyclase</fullName>
        <ecNumber evidence="2">4.6.1.2</ecNumber>
    </recommendedName>
</protein>
<evidence type="ECO:0000259" key="11">
    <source>
        <dbReference type="PROSITE" id="PS50125"/>
    </source>
</evidence>